<gene>
    <name evidence="1" type="ORF">H4R21_000728</name>
</gene>
<proteinExistence type="predicted"/>
<name>A0ACC1LFW8_9FUNG</name>
<organism evidence="1 2">
    <name type="scientific">Coemansia helicoidea</name>
    <dbReference type="NCBI Taxonomy" id="1286919"/>
    <lineage>
        <taxon>Eukaryota</taxon>
        <taxon>Fungi</taxon>
        <taxon>Fungi incertae sedis</taxon>
        <taxon>Zoopagomycota</taxon>
        <taxon>Kickxellomycotina</taxon>
        <taxon>Kickxellomycetes</taxon>
        <taxon>Kickxellales</taxon>
        <taxon>Kickxellaceae</taxon>
        <taxon>Coemansia</taxon>
    </lineage>
</organism>
<evidence type="ECO:0000313" key="1">
    <source>
        <dbReference type="EMBL" id="KAJ2806800.1"/>
    </source>
</evidence>
<evidence type="ECO:0000313" key="2">
    <source>
        <dbReference type="Proteomes" id="UP001140087"/>
    </source>
</evidence>
<sequence length="332" mass="35230">MDSSRMATIGRSHRGLDSMHELLAMLAQPDEDGGGDGGVSTSATDREPAAKRPPSPTASSSSSASDDDDIDGETAINTVYNLLNELGVLNRSNRRAAEALAERFSVLQAQVSRVEGIGADDVAGRQQIDSSRPTTPVPQLPEPGRASGMAGESPLSEAVFHTPPTTTGGSARTSLPLESPATAAAIIATAPRYPPILVDGKAQTDVRAGDIDDTQQRAALAESENAELRADVGRLVGAIRDQQEMAREYEATLSKALVALRTAAFERHTELSDVQNRYQELLDTEAALNTRLQDENARLKVALGNAARLVRTALDVDPGEPLHPHHQPVPDE</sequence>
<comment type="caution">
    <text evidence="1">The sequence shown here is derived from an EMBL/GenBank/DDBJ whole genome shotgun (WGS) entry which is preliminary data.</text>
</comment>
<dbReference type="EMBL" id="JANBUN010000110">
    <property type="protein sequence ID" value="KAJ2806800.1"/>
    <property type="molecule type" value="Genomic_DNA"/>
</dbReference>
<keyword evidence="2" id="KW-1185">Reference proteome</keyword>
<protein>
    <submittedName>
        <fullName evidence="1">Uncharacterized protein</fullName>
    </submittedName>
</protein>
<reference evidence="1" key="1">
    <citation type="submission" date="2022-07" db="EMBL/GenBank/DDBJ databases">
        <title>Phylogenomic reconstructions and comparative analyses of Kickxellomycotina fungi.</title>
        <authorList>
            <person name="Reynolds N.K."/>
            <person name="Stajich J.E."/>
            <person name="Barry K."/>
            <person name="Grigoriev I.V."/>
            <person name="Crous P."/>
            <person name="Smith M.E."/>
        </authorList>
    </citation>
    <scope>NUCLEOTIDE SEQUENCE</scope>
    <source>
        <strain evidence="1">BCRC 34780</strain>
    </source>
</reference>
<accession>A0ACC1LFW8</accession>
<dbReference type="Proteomes" id="UP001140087">
    <property type="component" value="Unassembled WGS sequence"/>
</dbReference>